<sequence>MNTLLSRTLHDEPINEKLIRGIQMNEVLIQALNEFAASPEGQEIIKQAFIRHAAKHTKVDSHPNEATARGFRVYVSDLPDLVRLVGLGHPDPKALIEQSIKSGLPVVV</sequence>
<evidence type="ECO:0000313" key="1">
    <source>
        <dbReference type="EMBL" id="QVV89009.1"/>
    </source>
</evidence>
<name>A0A8E7EJD2_9EURY</name>
<proteinExistence type="predicted"/>
<reference evidence="1 2" key="1">
    <citation type="submission" date="2021-05" db="EMBL/GenBank/DDBJ databases">
        <title>A novel Methanospirillum isolate from a pyrite-forming mixed culture.</title>
        <authorList>
            <person name="Bunk B."/>
            <person name="Sproer C."/>
            <person name="Spring S."/>
            <person name="Pester M."/>
        </authorList>
    </citation>
    <scope>NUCLEOTIDE SEQUENCE [LARGE SCALE GENOMIC DNA]</scope>
    <source>
        <strain evidence="1 2">J.3.6.1-F.2.7.3</strain>
    </source>
</reference>
<dbReference type="RefSeq" id="WP_214419811.1">
    <property type="nucleotide sequence ID" value="NZ_CP075546.1"/>
</dbReference>
<evidence type="ECO:0000313" key="2">
    <source>
        <dbReference type="Proteomes" id="UP000680656"/>
    </source>
</evidence>
<dbReference type="KEGG" id="mrtj:KHC33_00255"/>
<dbReference type="GeneID" id="65095569"/>
<protein>
    <submittedName>
        <fullName evidence="1">Uncharacterized protein</fullName>
    </submittedName>
</protein>
<accession>A0A8E7EJD2</accession>
<dbReference type="Proteomes" id="UP000680656">
    <property type="component" value="Chromosome"/>
</dbReference>
<gene>
    <name evidence="1" type="ORF">KHC33_00255</name>
</gene>
<dbReference type="EMBL" id="CP075546">
    <property type="protein sequence ID" value="QVV89009.1"/>
    <property type="molecule type" value="Genomic_DNA"/>
</dbReference>
<keyword evidence="2" id="KW-1185">Reference proteome</keyword>
<dbReference type="AlphaFoldDB" id="A0A8E7EJD2"/>
<organism evidence="1 2">
    <name type="scientific">Methanospirillum purgamenti</name>
    <dbReference type="NCBI Taxonomy" id="2834276"/>
    <lineage>
        <taxon>Archaea</taxon>
        <taxon>Methanobacteriati</taxon>
        <taxon>Methanobacteriota</taxon>
        <taxon>Stenosarchaea group</taxon>
        <taxon>Methanomicrobia</taxon>
        <taxon>Methanomicrobiales</taxon>
        <taxon>Methanospirillaceae</taxon>
        <taxon>Methanospirillum</taxon>
    </lineage>
</organism>